<feature type="transmembrane region" description="Helical" evidence="6">
    <location>
        <begin position="393"/>
        <end position="416"/>
    </location>
</feature>
<evidence type="ECO:0000313" key="7">
    <source>
        <dbReference type="EMBL" id="PON72284.1"/>
    </source>
</evidence>
<feature type="transmembrane region" description="Helical" evidence="6">
    <location>
        <begin position="365"/>
        <end position="387"/>
    </location>
</feature>
<evidence type="ECO:0000256" key="2">
    <source>
        <dbReference type="ARBA" id="ARBA00010199"/>
    </source>
</evidence>
<dbReference type="AlphaFoldDB" id="A0A2P5DG62"/>
<dbReference type="STRING" id="3476.A0A2P5DG62"/>
<feature type="transmembrane region" description="Helical" evidence="6">
    <location>
        <begin position="31"/>
        <end position="53"/>
    </location>
</feature>
<organism evidence="7 8">
    <name type="scientific">Parasponia andersonii</name>
    <name type="common">Sponia andersonii</name>
    <dbReference type="NCBI Taxonomy" id="3476"/>
    <lineage>
        <taxon>Eukaryota</taxon>
        <taxon>Viridiplantae</taxon>
        <taxon>Streptophyta</taxon>
        <taxon>Embryophyta</taxon>
        <taxon>Tracheophyta</taxon>
        <taxon>Spermatophyta</taxon>
        <taxon>Magnoliopsida</taxon>
        <taxon>eudicotyledons</taxon>
        <taxon>Gunneridae</taxon>
        <taxon>Pentapetalae</taxon>
        <taxon>rosids</taxon>
        <taxon>fabids</taxon>
        <taxon>Rosales</taxon>
        <taxon>Cannabaceae</taxon>
        <taxon>Parasponia</taxon>
    </lineage>
</organism>
<comment type="subcellular location">
    <subcellularLocation>
        <location evidence="1">Membrane</location>
        <topology evidence="1">Multi-pass membrane protein</topology>
    </subcellularLocation>
</comment>
<dbReference type="InterPro" id="IPR045069">
    <property type="entry name" value="MATE_euk"/>
</dbReference>
<dbReference type="OrthoDB" id="2126698at2759"/>
<name>A0A2P5DG62_PARAD</name>
<feature type="transmembrane region" description="Helical" evidence="6">
    <location>
        <begin position="137"/>
        <end position="160"/>
    </location>
</feature>
<keyword evidence="8" id="KW-1185">Reference proteome</keyword>
<dbReference type="GO" id="GO:0015297">
    <property type="term" value="F:antiporter activity"/>
    <property type="evidence" value="ECO:0007669"/>
    <property type="project" value="InterPro"/>
</dbReference>
<dbReference type="GO" id="GO:0042910">
    <property type="term" value="F:xenobiotic transmembrane transporter activity"/>
    <property type="evidence" value="ECO:0007669"/>
    <property type="project" value="InterPro"/>
</dbReference>
<proteinExistence type="inferred from homology"/>
<gene>
    <name evidence="7" type="ORF">PanWU01x14_066750</name>
</gene>
<accession>A0A2P5DG62</accession>
<sequence length="440" mass="47855">MLPPEKYSLTMISVMFIGHLGKLSLSSSSMATSFAAVTGFTLMLGMGSALETFCGQTYGAKQYHMLGVHMQRAMLVLTLMGIPIALLWFFTEQIFSGLKQDPKIAAGAGLYSRWLIPSIFPYGLLQCQIRFLQTQSITLPLLISSGITSLVHVFVCWLLVLRFDFGSKGAALSIAISYWTNVLILAVYINFSAAGRKTWTGFSKEGMKNLLNFLKLGVPSALMVCLEDWSYEFLILMSGLLPNPKRETSMMSISLNTTSLIFRIPFGLGSAVSTRASNELGAGKPKAAHLAARMVIFLSLIECLVVSSILVLVRNIWGYIYTNEEEVVRYLAAIMPMLALFNFIDGIQGVLSGTARGCGRQKIGAYVNLGAFYIVGLPSAAILTFVVHLGGKGLWLGITCGCSLQAFLLLVITLCTNWDEEAKKAMDGIYGSSTPANILS</sequence>
<dbReference type="NCBIfam" id="TIGR00797">
    <property type="entry name" value="matE"/>
    <property type="match status" value="1"/>
</dbReference>
<dbReference type="Pfam" id="PF01554">
    <property type="entry name" value="MatE"/>
    <property type="match status" value="2"/>
</dbReference>
<reference evidence="8" key="1">
    <citation type="submission" date="2016-06" db="EMBL/GenBank/DDBJ databases">
        <title>Parallel loss of symbiosis genes in relatives of nitrogen-fixing non-legume Parasponia.</title>
        <authorList>
            <person name="Van Velzen R."/>
            <person name="Holmer R."/>
            <person name="Bu F."/>
            <person name="Rutten L."/>
            <person name="Van Zeijl A."/>
            <person name="Liu W."/>
            <person name="Santuari L."/>
            <person name="Cao Q."/>
            <person name="Sharma T."/>
            <person name="Shen D."/>
            <person name="Roswanjaya Y."/>
            <person name="Wardhani T."/>
            <person name="Kalhor M.S."/>
            <person name="Jansen J."/>
            <person name="Van den Hoogen J."/>
            <person name="Gungor B."/>
            <person name="Hartog M."/>
            <person name="Hontelez J."/>
            <person name="Verver J."/>
            <person name="Yang W.-C."/>
            <person name="Schijlen E."/>
            <person name="Repin R."/>
            <person name="Schilthuizen M."/>
            <person name="Schranz E."/>
            <person name="Heidstra R."/>
            <person name="Miyata K."/>
            <person name="Fedorova E."/>
            <person name="Kohlen W."/>
            <person name="Bisseling T."/>
            <person name="Smit S."/>
            <person name="Geurts R."/>
        </authorList>
    </citation>
    <scope>NUCLEOTIDE SEQUENCE [LARGE SCALE GENOMIC DNA]</scope>
    <source>
        <strain evidence="8">cv. WU1-14</strain>
    </source>
</reference>
<comment type="caution">
    <text evidence="7">The sequence shown here is derived from an EMBL/GenBank/DDBJ whole genome shotgun (WGS) entry which is preliminary data.</text>
</comment>
<dbReference type="PANTHER" id="PTHR11206">
    <property type="entry name" value="MULTIDRUG RESISTANCE PROTEIN"/>
    <property type="match status" value="1"/>
</dbReference>
<keyword evidence="5 6" id="KW-0472">Membrane</keyword>
<dbReference type="GO" id="GO:0016020">
    <property type="term" value="C:membrane"/>
    <property type="evidence" value="ECO:0007669"/>
    <property type="project" value="UniProtKB-SubCell"/>
</dbReference>
<evidence type="ECO:0000313" key="8">
    <source>
        <dbReference type="Proteomes" id="UP000237105"/>
    </source>
</evidence>
<comment type="similarity">
    <text evidence="2">Belongs to the multi antimicrobial extrusion (MATE) (TC 2.A.66.1) family.</text>
</comment>
<evidence type="ECO:0000256" key="1">
    <source>
        <dbReference type="ARBA" id="ARBA00004141"/>
    </source>
</evidence>
<dbReference type="CDD" id="cd13132">
    <property type="entry name" value="MATE_eukaryotic"/>
    <property type="match status" value="1"/>
</dbReference>
<feature type="transmembrane region" description="Helical" evidence="6">
    <location>
        <begin position="327"/>
        <end position="344"/>
    </location>
</feature>
<keyword evidence="4 6" id="KW-1133">Transmembrane helix</keyword>
<keyword evidence="3 6" id="KW-0812">Transmembrane</keyword>
<feature type="transmembrane region" description="Helical" evidence="6">
    <location>
        <begin position="294"/>
        <end position="321"/>
    </location>
</feature>
<evidence type="ECO:0000256" key="3">
    <source>
        <dbReference type="ARBA" id="ARBA00022692"/>
    </source>
</evidence>
<feature type="transmembrane region" description="Helical" evidence="6">
    <location>
        <begin position="103"/>
        <end position="125"/>
    </location>
</feature>
<protein>
    <submittedName>
        <fullName evidence="7">Multi antimicrobial extrusion protein</fullName>
    </submittedName>
</protein>
<evidence type="ECO:0000256" key="6">
    <source>
        <dbReference type="SAM" id="Phobius"/>
    </source>
</evidence>
<evidence type="ECO:0000256" key="4">
    <source>
        <dbReference type="ARBA" id="ARBA00022989"/>
    </source>
</evidence>
<feature type="transmembrane region" description="Helical" evidence="6">
    <location>
        <begin position="73"/>
        <end position="91"/>
    </location>
</feature>
<evidence type="ECO:0000256" key="5">
    <source>
        <dbReference type="ARBA" id="ARBA00023136"/>
    </source>
</evidence>
<dbReference type="GO" id="GO:1990961">
    <property type="term" value="P:xenobiotic detoxification by transmembrane export across the plasma membrane"/>
    <property type="evidence" value="ECO:0007669"/>
    <property type="project" value="InterPro"/>
</dbReference>
<feature type="transmembrane region" description="Helical" evidence="6">
    <location>
        <begin position="172"/>
        <end position="191"/>
    </location>
</feature>
<dbReference type="Proteomes" id="UP000237105">
    <property type="component" value="Unassembled WGS sequence"/>
</dbReference>
<dbReference type="EMBL" id="JXTB01000040">
    <property type="protein sequence ID" value="PON72284.1"/>
    <property type="molecule type" value="Genomic_DNA"/>
</dbReference>
<dbReference type="InterPro" id="IPR002528">
    <property type="entry name" value="MATE_fam"/>
</dbReference>